<dbReference type="PANTHER" id="PTHR30238:SF0">
    <property type="entry name" value="THYLAKOID MEMBRANE PROTEIN TERC, CHLOROPLASTIC"/>
    <property type="match status" value="1"/>
</dbReference>
<evidence type="ECO:0000256" key="1">
    <source>
        <dbReference type="ARBA" id="ARBA00004141"/>
    </source>
</evidence>
<reference evidence="9" key="2">
    <citation type="submission" date="2024-10" db="UniProtKB">
        <authorList>
            <consortium name="EnsemblProtists"/>
        </authorList>
    </citation>
    <scope>IDENTIFICATION</scope>
</reference>
<feature type="transmembrane region" description="Helical" evidence="7">
    <location>
        <begin position="339"/>
        <end position="361"/>
    </location>
</feature>
<dbReference type="KEGG" id="ehx:EMIHUDRAFT_121882"/>
<sequence>MGVLQRVPVWDGGENGGGGGDRGVGSVGGEVCVEGDGDDGGGGEGLGLGGGGDGGGKLGGGKLGGGKLGGGKLGGGKLGGGKLGGGKLGGDREGGGLGGGGENGGLCGGGEGGGLGGGGFGGEGEGGGRGNVVGGSLGKAETVVATAGWRAAPAWAAEGQVEAALGKAERVVATAGWRAAAAWAAEGQVAAAWKAAATARRLLMRTGTAPLVTLDDDRVCTICVALLGQFSKVEEMLEESGSTSKALDFEGFSELVDQLEVQKCSQPDRQAIFAMIDRDDSRTIDASELKDALRSSGAITRMYDDSLRTFGLLLAATLAFDGGVWLAKGGAAAFDFLTAYVVEDSLSVDNLFVFLLIFRYFKVPPGSVDKCLNYGIAGSILLRGVFIFAGLAATSAFAPLLLGFSAFLLFSSYQLLSGADDDDDDAELPGVVIELLERLPLTGTFEGDRLTVPNEAGAGVLFTQLTATLVSIALCDVIFAVDSIPAVLAVSDDPFVVYSSNIAAVVGLRSLYQLLSVAVSDLVYLEKAVALVLGFVGLKLGLEVAGVDVSSALSLTVILSTLCGGVVLSQQADADEKEAYSPHAPQAVGLALASAFVRLRAAAAALKRLARTNKGSDGE</sequence>
<dbReference type="GeneID" id="17285889"/>
<dbReference type="PANTHER" id="PTHR30238">
    <property type="entry name" value="MEMBRANE BOUND PREDICTED REDOX MODULATOR"/>
    <property type="match status" value="1"/>
</dbReference>
<evidence type="ECO:0000313" key="10">
    <source>
        <dbReference type="Proteomes" id="UP000013827"/>
    </source>
</evidence>
<dbReference type="eggNOG" id="ENOG502QQNF">
    <property type="taxonomic scope" value="Eukaryota"/>
</dbReference>
<name>A0A0D3KXY3_EMIH1</name>
<evidence type="ECO:0000256" key="5">
    <source>
        <dbReference type="ARBA" id="ARBA00023136"/>
    </source>
</evidence>
<dbReference type="GO" id="GO:0016020">
    <property type="term" value="C:membrane"/>
    <property type="evidence" value="ECO:0007669"/>
    <property type="project" value="UniProtKB-SubCell"/>
</dbReference>
<evidence type="ECO:0000313" key="9">
    <source>
        <dbReference type="EnsemblProtists" id="EOD40618"/>
    </source>
</evidence>
<evidence type="ECO:0000256" key="6">
    <source>
        <dbReference type="SAM" id="MobiDB-lite"/>
    </source>
</evidence>
<keyword evidence="10" id="KW-1185">Reference proteome</keyword>
<comment type="subcellular location">
    <subcellularLocation>
        <location evidence="1">Membrane</location>
        <topology evidence="1">Multi-pass membrane protein</topology>
    </subcellularLocation>
</comment>
<evidence type="ECO:0000256" key="3">
    <source>
        <dbReference type="ARBA" id="ARBA00022837"/>
    </source>
</evidence>
<feature type="compositionally biased region" description="Gly residues" evidence="6">
    <location>
        <begin position="13"/>
        <end position="28"/>
    </location>
</feature>
<evidence type="ECO:0000256" key="4">
    <source>
        <dbReference type="ARBA" id="ARBA00022989"/>
    </source>
</evidence>
<dbReference type="InterPro" id="IPR018247">
    <property type="entry name" value="EF_Hand_1_Ca_BS"/>
</dbReference>
<evidence type="ECO:0000256" key="2">
    <source>
        <dbReference type="ARBA" id="ARBA00022692"/>
    </source>
</evidence>
<organism evidence="9 10">
    <name type="scientific">Emiliania huxleyi (strain CCMP1516)</name>
    <dbReference type="NCBI Taxonomy" id="280463"/>
    <lineage>
        <taxon>Eukaryota</taxon>
        <taxon>Haptista</taxon>
        <taxon>Haptophyta</taxon>
        <taxon>Prymnesiophyceae</taxon>
        <taxon>Isochrysidales</taxon>
        <taxon>Noelaerhabdaceae</taxon>
        <taxon>Emiliania</taxon>
    </lineage>
</organism>
<dbReference type="SUPFAM" id="SSF47473">
    <property type="entry name" value="EF-hand"/>
    <property type="match status" value="1"/>
</dbReference>
<accession>A0A0D3KXY3</accession>
<dbReference type="PaxDb" id="2903-EOD40618"/>
<dbReference type="PROSITE" id="PS50222">
    <property type="entry name" value="EF_HAND_2"/>
    <property type="match status" value="1"/>
</dbReference>
<dbReference type="Gene3D" id="1.10.238.10">
    <property type="entry name" value="EF-hand"/>
    <property type="match status" value="1"/>
</dbReference>
<dbReference type="EnsemblProtists" id="EOD40618">
    <property type="protein sequence ID" value="EOD40618"/>
    <property type="gene ID" value="EMIHUDRAFT_121882"/>
</dbReference>
<keyword evidence="4 7" id="KW-1133">Transmembrane helix</keyword>
<feature type="domain" description="EF-hand" evidence="8">
    <location>
        <begin position="264"/>
        <end position="299"/>
    </location>
</feature>
<protein>
    <recommendedName>
        <fullName evidence="8">EF-hand domain-containing protein</fullName>
    </recommendedName>
</protein>
<dbReference type="InterPro" id="IPR005496">
    <property type="entry name" value="Integral_membrane_TerC"/>
</dbReference>
<dbReference type="Pfam" id="PF03741">
    <property type="entry name" value="TerC"/>
    <property type="match status" value="1"/>
</dbReference>
<dbReference type="InterPro" id="IPR002048">
    <property type="entry name" value="EF_hand_dom"/>
</dbReference>
<keyword evidence="2 7" id="KW-0812">Transmembrane</keyword>
<dbReference type="HOGENOM" id="CLU_441752_0_0_1"/>
<dbReference type="GO" id="GO:0005509">
    <property type="term" value="F:calcium ion binding"/>
    <property type="evidence" value="ECO:0007669"/>
    <property type="project" value="InterPro"/>
</dbReference>
<proteinExistence type="predicted"/>
<feature type="transmembrane region" description="Helical" evidence="7">
    <location>
        <begin position="310"/>
        <end position="327"/>
    </location>
</feature>
<dbReference type="RefSeq" id="XP_005793047.1">
    <property type="nucleotide sequence ID" value="XM_005792990.1"/>
</dbReference>
<dbReference type="STRING" id="2903.R1DYX5"/>
<reference evidence="10" key="1">
    <citation type="journal article" date="2013" name="Nature">
        <title>Pan genome of the phytoplankton Emiliania underpins its global distribution.</title>
        <authorList>
            <person name="Read B.A."/>
            <person name="Kegel J."/>
            <person name="Klute M.J."/>
            <person name="Kuo A."/>
            <person name="Lefebvre S.C."/>
            <person name="Maumus F."/>
            <person name="Mayer C."/>
            <person name="Miller J."/>
            <person name="Monier A."/>
            <person name="Salamov A."/>
            <person name="Young J."/>
            <person name="Aguilar M."/>
            <person name="Claverie J.M."/>
            <person name="Frickenhaus S."/>
            <person name="Gonzalez K."/>
            <person name="Herman E.K."/>
            <person name="Lin Y.C."/>
            <person name="Napier J."/>
            <person name="Ogata H."/>
            <person name="Sarno A.F."/>
            <person name="Shmutz J."/>
            <person name="Schroeder D."/>
            <person name="de Vargas C."/>
            <person name="Verret F."/>
            <person name="von Dassow P."/>
            <person name="Valentin K."/>
            <person name="Van de Peer Y."/>
            <person name="Wheeler G."/>
            <person name="Dacks J.B."/>
            <person name="Delwiche C.F."/>
            <person name="Dyhrman S.T."/>
            <person name="Glockner G."/>
            <person name="John U."/>
            <person name="Richards T."/>
            <person name="Worden A.Z."/>
            <person name="Zhang X."/>
            <person name="Grigoriev I.V."/>
            <person name="Allen A.E."/>
            <person name="Bidle K."/>
            <person name="Borodovsky M."/>
            <person name="Bowler C."/>
            <person name="Brownlee C."/>
            <person name="Cock J.M."/>
            <person name="Elias M."/>
            <person name="Gladyshev V.N."/>
            <person name="Groth M."/>
            <person name="Guda C."/>
            <person name="Hadaegh A."/>
            <person name="Iglesias-Rodriguez M.D."/>
            <person name="Jenkins J."/>
            <person name="Jones B.M."/>
            <person name="Lawson T."/>
            <person name="Leese F."/>
            <person name="Lindquist E."/>
            <person name="Lobanov A."/>
            <person name="Lomsadze A."/>
            <person name="Malik S.B."/>
            <person name="Marsh M.E."/>
            <person name="Mackinder L."/>
            <person name="Mock T."/>
            <person name="Mueller-Roeber B."/>
            <person name="Pagarete A."/>
            <person name="Parker M."/>
            <person name="Probert I."/>
            <person name="Quesneville H."/>
            <person name="Raines C."/>
            <person name="Rensing S.A."/>
            <person name="Riano-Pachon D.M."/>
            <person name="Richier S."/>
            <person name="Rokitta S."/>
            <person name="Shiraiwa Y."/>
            <person name="Soanes D.M."/>
            <person name="van der Giezen M."/>
            <person name="Wahlund T.M."/>
            <person name="Williams B."/>
            <person name="Wilson W."/>
            <person name="Wolfe G."/>
            <person name="Wurch L.L."/>
        </authorList>
    </citation>
    <scope>NUCLEOTIDE SEQUENCE</scope>
</reference>
<dbReference type="PROSITE" id="PS00018">
    <property type="entry name" value="EF_HAND_1"/>
    <property type="match status" value="1"/>
</dbReference>
<dbReference type="Proteomes" id="UP000013827">
    <property type="component" value="Unassembled WGS sequence"/>
</dbReference>
<keyword evidence="3" id="KW-0106">Calcium</keyword>
<dbReference type="AlphaFoldDB" id="A0A0D3KXY3"/>
<feature type="transmembrane region" description="Helical" evidence="7">
    <location>
        <begin position="381"/>
        <end position="410"/>
    </location>
</feature>
<feature type="region of interest" description="Disordered" evidence="6">
    <location>
        <begin position="1"/>
        <end position="48"/>
    </location>
</feature>
<evidence type="ECO:0000259" key="8">
    <source>
        <dbReference type="PROSITE" id="PS50222"/>
    </source>
</evidence>
<evidence type="ECO:0000256" key="7">
    <source>
        <dbReference type="SAM" id="Phobius"/>
    </source>
</evidence>
<keyword evidence="5 7" id="KW-0472">Membrane</keyword>
<dbReference type="InterPro" id="IPR011992">
    <property type="entry name" value="EF-hand-dom_pair"/>
</dbReference>